<dbReference type="GO" id="GO:0005506">
    <property type="term" value="F:iron ion binding"/>
    <property type="evidence" value="ECO:0007669"/>
    <property type="project" value="InterPro"/>
</dbReference>
<dbReference type="SUPFAM" id="SSF55961">
    <property type="entry name" value="Bet v1-like"/>
    <property type="match status" value="1"/>
</dbReference>
<dbReference type="Pfam" id="PF00355">
    <property type="entry name" value="Rieske"/>
    <property type="match status" value="1"/>
</dbReference>
<dbReference type="InterPro" id="IPR017941">
    <property type="entry name" value="Rieske_2Fe-2S"/>
</dbReference>
<keyword evidence="3" id="KW-0560">Oxidoreductase</keyword>
<evidence type="ECO:0000256" key="2">
    <source>
        <dbReference type="ARBA" id="ARBA00022723"/>
    </source>
</evidence>
<feature type="non-terminal residue" evidence="7">
    <location>
        <position position="263"/>
    </location>
</feature>
<accession>A0A382KN33</accession>
<evidence type="ECO:0000256" key="3">
    <source>
        <dbReference type="ARBA" id="ARBA00023002"/>
    </source>
</evidence>
<organism evidence="7">
    <name type="scientific">marine metagenome</name>
    <dbReference type="NCBI Taxonomy" id="408172"/>
    <lineage>
        <taxon>unclassified sequences</taxon>
        <taxon>metagenomes</taxon>
        <taxon>ecological metagenomes</taxon>
    </lineage>
</organism>
<evidence type="ECO:0000256" key="4">
    <source>
        <dbReference type="ARBA" id="ARBA00023004"/>
    </source>
</evidence>
<dbReference type="GO" id="GO:0016491">
    <property type="term" value="F:oxidoreductase activity"/>
    <property type="evidence" value="ECO:0007669"/>
    <property type="project" value="UniProtKB-KW"/>
</dbReference>
<gene>
    <name evidence="7" type="ORF">METZ01_LOCUS278792</name>
</gene>
<dbReference type="PANTHER" id="PTHR21266">
    <property type="entry name" value="IRON-SULFUR DOMAIN CONTAINING PROTEIN"/>
    <property type="match status" value="1"/>
</dbReference>
<dbReference type="Pfam" id="PF19301">
    <property type="entry name" value="LigXa_C"/>
    <property type="match status" value="1"/>
</dbReference>
<feature type="domain" description="Rieske" evidence="6">
    <location>
        <begin position="27"/>
        <end position="134"/>
    </location>
</feature>
<dbReference type="AlphaFoldDB" id="A0A382KN33"/>
<evidence type="ECO:0000259" key="6">
    <source>
        <dbReference type="PROSITE" id="PS51296"/>
    </source>
</evidence>
<dbReference type="Gene3D" id="2.102.10.10">
    <property type="entry name" value="Rieske [2Fe-2S] iron-sulphur domain"/>
    <property type="match status" value="1"/>
</dbReference>
<keyword evidence="2" id="KW-0479">Metal-binding</keyword>
<dbReference type="EMBL" id="UINC01081770">
    <property type="protein sequence ID" value="SVC25938.1"/>
    <property type="molecule type" value="Genomic_DNA"/>
</dbReference>
<reference evidence="7" key="1">
    <citation type="submission" date="2018-05" db="EMBL/GenBank/DDBJ databases">
        <authorList>
            <person name="Lanie J.A."/>
            <person name="Ng W.-L."/>
            <person name="Kazmierczak K.M."/>
            <person name="Andrzejewski T.M."/>
            <person name="Davidsen T.M."/>
            <person name="Wayne K.J."/>
            <person name="Tettelin H."/>
            <person name="Glass J.I."/>
            <person name="Rusch D."/>
            <person name="Podicherti R."/>
            <person name="Tsui H.-C.T."/>
            <person name="Winkler M.E."/>
        </authorList>
    </citation>
    <scope>NUCLEOTIDE SEQUENCE</scope>
</reference>
<dbReference type="PROSITE" id="PS51296">
    <property type="entry name" value="RIESKE"/>
    <property type="match status" value="1"/>
</dbReference>
<evidence type="ECO:0000256" key="5">
    <source>
        <dbReference type="ARBA" id="ARBA00023014"/>
    </source>
</evidence>
<dbReference type="SUPFAM" id="SSF50022">
    <property type="entry name" value="ISP domain"/>
    <property type="match status" value="1"/>
</dbReference>
<dbReference type="CDD" id="cd03479">
    <property type="entry name" value="Rieske_RO_Alpha_PhDO_like"/>
    <property type="match status" value="1"/>
</dbReference>
<dbReference type="InterPro" id="IPR036922">
    <property type="entry name" value="Rieske_2Fe-2S_sf"/>
</dbReference>
<proteinExistence type="predicted"/>
<dbReference type="InterPro" id="IPR015881">
    <property type="entry name" value="ARHD_Rieske_2Fe_2S"/>
</dbReference>
<evidence type="ECO:0000313" key="7">
    <source>
        <dbReference type="EMBL" id="SVC25938.1"/>
    </source>
</evidence>
<dbReference type="PROSITE" id="PS00570">
    <property type="entry name" value="RING_HYDROXYL_ALPHA"/>
    <property type="match status" value="1"/>
</dbReference>
<keyword evidence="5" id="KW-0411">Iron-sulfur</keyword>
<dbReference type="InterPro" id="IPR045623">
    <property type="entry name" value="LigXa_C"/>
</dbReference>
<name>A0A382KN33_9ZZZZ</name>
<keyword evidence="1" id="KW-0001">2Fe-2S</keyword>
<dbReference type="InterPro" id="IPR050584">
    <property type="entry name" value="Cholesterol_7-desaturase"/>
</dbReference>
<evidence type="ECO:0000256" key="1">
    <source>
        <dbReference type="ARBA" id="ARBA00022714"/>
    </source>
</evidence>
<dbReference type="PANTHER" id="PTHR21266:SF59">
    <property type="entry name" value="BLR4922 PROTEIN"/>
    <property type="match status" value="1"/>
</dbReference>
<sequence length="263" mass="30389">MLSKEDNQLLTQTGPGTPMGELFRRFWMPALLAEELPHPDCDPVRIRILSEDMVAFRDTDGNVGVIDNYCPHRRASLFFGRNEECGLRCVYHGWKFDITGDCMDMPSEPTESNFKDKVKIKAYPAKEYGSCIWVYMGPAELQPELPEFEWARVPDANRVITRFIQHSNFMQATEGEIDSSHVSFLHSVFDLSIDYHRDMRVGDQKEGRNSVLSYKFGAPQLTVKETDYGFTYGSRRGPEEGNYYWRVTQWMLPMFSLIPGPTW</sequence>
<protein>
    <recommendedName>
        <fullName evidence="6">Rieske domain-containing protein</fullName>
    </recommendedName>
</protein>
<dbReference type="GO" id="GO:0051537">
    <property type="term" value="F:2 iron, 2 sulfur cluster binding"/>
    <property type="evidence" value="ECO:0007669"/>
    <property type="project" value="UniProtKB-KW"/>
</dbReference>
<keyword evidence="4" id="KW-0408">Iron</keyword>